<proteinExistence type="predicted"/>
<evidence type="ECO:0000313" key="1">
    <source>
        <dbReference type="EMBL" id="AFY92887.1"/>
    </source>
</evidence>
<gene>
    <name evidence="1" type="ORF">Cha6605_1765</name>
</gene>
<dbReference type="KEGG" id="cmp:Cha6605_1765"/>
<keyword evidence="2" id="KW-1185">Reference proteome</keyword>
<dbReference type="HOGENOM" id="CLU_975614_0_0_3"/>
<sequence>MIKVEIFINEISLNEQYKTQEEFENALKIIKDIFESINSIQKENINRKIYYTNVLWDCTVIKNILFKESFNKIKQKDFKIAIRNIMFNKVNPKDWQAEKIHLEQDHFDYFDGKDYKDAKNTSLAEATERQLINSDSKYLLINFIDSSFQDLHPEILECSYISVAKNNEITIPIKLDSADKRIGLEKWLEKSCRLSKYKYNYESAVNPPTDTQTILRDNNKFERTQCQYDGRAIYKEKETGYLWYVDNLHYGKATHLEVFDKTGDNHIGESDLEGNIDKAKSDNKKTLKNSNI</sequence>
<organism evidence="1 2">
    <name type="scientific">Chamaesiphon minutus (strain ATCC 27169 / PCC 6605)</name>
    <dbReference type="NCBI Taxonomy" id="1173020"/>
    <lineage>
        <taxon>Bacteria</taxon>
        <taxon>Bacillati</taxon>
        <taxon>Cyanobacteriota</taxon>
        <taxon>Cyanophyceae</taxon>
        <taxon>Gomontiellales</taxon>
        <taxon>Chamaesiphonaceae</taxon>
        <taxon>Chamaesiphon</taxon>
    </lineage>
</organism>
<reference evidence="1 2" key="1">
    <citation type="submission" date="2012-05" db="EMBL/GenBank/DDBJ databases">
        <title>Finished chromosome of genome of Chamaesiphon sp. PCC 6605.</title>
        <authorList>
            <consortium name="US DOE Joint Genome Institute"/>
            <person name="Gugger M."/>
            <person name="Coursin T."/>
            <person name="Rippka R."/>
            <person name="Tandeau De Marsac N."/>
            <person name="Huntemann M."/>
            <person name="Wei C.-L."/>
            <person name="Han J."/>
            <person name="Detter J.C."/>
            <person name="Han C."/>
            <person name="Tapia R."/>
            <person name="Chen A."/>
            <person name="Kyrpides N."/>
            <person name="Mavromatis K."/>
            <person name="Markowitz V."/>
            <person name="Szeto E."/>
            <person name="Ivanova N."/>
            <person name="Pagani I."/>
            <person name="Pati A."/>
            <person name="Goodwin L."/>
            <person name="Nordberg H.P."/>
            <person name="Cantor M.N."/>
            <person name="Hua S.X."/>
            <person name="Woyke T."/>
            <person name="Kerfeld C.A."/>
        </authorList>
    </citation>
    <scope>NUCLEOTIDE SEQUENCE [LARGE SCALE GENOMIC DNA]</scope>
    <source>
        <strain evidence="2">ATCC 27169 / PCC 6605</strain>
    </source>
</reference>
<protein>
    <submittedName>
        <fullName evidence="1">Uncharacterized protein</fullName>
    </submittedName>
</protein>
<dbReference type="EMBL" id="CP003600">
    <property type="protein sequence ID" value="AFY92887.1"/>
    <property type="molecule type" value="Genomic_DNA"/>
</dbReference>
<dbReference type="Proteomes" id="UP000010366">
    <property type="component" value="Chromosome"/>
</dbReference>
<dbReference type="PATRIC" id="fig|1173020.3.peg.2016"/>
<dbReference type="eggNOG" id="ENOG5032J5S">
    <property type="taxonomic scope" value="Bacteria"/>
</dbReference>
<name>K9UCR8_CHAP6</name>
<dbReference type="RefSeq" id="WP_015159058.1">
    <property type="nucleotide sequence ID" value="NC_019697.1"/>
</dbReference>
<dbReference type="STRING" id="1173020.Cha6605_1765"/>
<dbReference type="AlphaFoldDB" id="K9UCR8"/>
<accession>K9UCR8</accession>
<evidence type="ECO:0000313" key="2">
    <source>
        <dbReference type="Proteomes" id="UP000010366"/>
    </source>
</evidence>